<comment type="function">
    <text evidence="2">Secreted tripeptidyl-peptidase which degrades proteins at acidic pHs and is involved in virulence.</text>
</comment>
<dbReference type="InterPro" id="IPR030400">
    <property type="entry name" value="Sedolisin_dom"/>
</dbReference>
<feature type="active site" description="Charge relay system" evidence="15">
    <location>
        <position position="301"/>
    </location>
</feature>
<dbReference type="STRING" id="86259.A0A4Z1PEQ9"/>
<dbReference type="PANTHER" id="PTHR14218">
    <property type="entry name" value="PROTEASE S8 TRIPEPTIDYL PEPTIDASE I CLN2"/>
    <property type="match status" value="1"/>
</dbReference>
<evidence type="ECO:0000256" key="10">
    <source>
        <dbReference type="ARBA" id="ARBA00022825"/>
    </source>
</evidence>
<feature type="domain" description="Peptidase S53" evidence="17">
    <location>
        <begin position="223"/>
        <end position="609"/>
    </location>
</feature>
<dbReference type="SMART" id="SM00944">
    <property type="entry name" value="Pro-kuma_activ"/>
    <property type="match status" value="1"/>
</dbReference>
<feature type="signal peptide" evidence="16">
    <location>
        <begin position="1"/>
        <end position="20"/>
    </location>
</feature>
<evidence type="ECO:0000256" key="16">
    <source>
        <dbReference type="SAM" id="SignalP"/>
    </source>
</evidence>
<dbReference type="SUPFAM" id="SSF52743">
    <property type="entry name" value="Subtilisin-like"/>
    <property type="match status" value="1"/>
</dbReference>
<accession>A0A4Z1PEQ9</accession>
<feature type="active site" description="Charge relay system" evidence="15">
    <location>
        <position position="297"/>
    </location>
</feature>
<evidence type="ECO:0000256" key="6">
    <source>
        <dbReference type="ARBA" id="ARBA00022670"/>
    </source>
</evidence>
<evidence type="ECO:0000259" key="17">
    <source>
        <dbReference type="PROSITE" id="PS51695"/>
    </source>
</evidence>
<dbReference type="GO" id="GO:0008240">
    <property type="term" value="F:tripeptidyl-peptidase activity"/>
    <property type="evidence" value="ECO:0007669"/>
    <property type="project" value="UniProtKB-EC"/>
</dbReference>
<dbReference type="GO" id="GO:0046872">
    <property type="term" value="F:metal ion binding"/>
    <property type="evidence" value="ECO:0007669"/>
    <property type="project" value="UniProtKB-UniRule"/>
</dbReference>
<comment type="caution">
    <text evidence="18">The sequence shown here is derived from an EMBL/GenBank/DDBJ whole genome shotgun (WGS) entry which is preliminary data.</text>
</comment>
<organism evidence="18 19">
    <name type="scientific">Venturia nashicola</name>
    <dbReference type="NCBI Taxonomy" id="86259"/>
    <lineage>
        <taxon>Eukaryota</taxon>
        <taxon>Fungi</taxon>
        <taxon>Dikarya</taxon>
        <taxon>Ascomycota</taxon>
        <taxon>Pezizomycotina</taxon>
        <taxon>Dothideomycetes</taxon>
        <taxon>Pleosporomycetidae</taxon>
        <taxon>Venturiales</taxon>
        <taxon>Venturiaceae</taxon>
        <taxon>Venturia</taxon>
    </lineage>
</organism>
<dbReference type="GO" id="GO:0006508">
    <property type="term" value="P:proteolysis"/>
    <property type="evidence" value="ECO:0007669"/>
    <property type="project" value="UniProtKB-KW"/>
</dbReference>
<keyword evidence="5" id="KW-0964">Secreted</keyword>
<evidence type="ECO:0000313" key="18">
    <source>
        <dbReference type="EMBL" id="TID28005.1"/>
    </source>
</evidence>
<feature type="binding site" evidence="15">
    <location>
        <position position="555"/>
    </location>
    <ligand>
        <name>Ca(2+)</name>
        <dbReference type="ChEBI" id="CHEBI:29108"/>
    </ligand>
</feature>
<evidence type="ECO:0000256" key="1">
    <source>
        <dbReference type="ARBA" id="ARBA00001910"/>
    </source>
</evidence>
<keyword evidence="9 15" id="KW-0378">Hydrolase</keyword>
<reference evidence="18 19" key="1">
    <citation type="submission" date="2019-04" db="EMBL/GenBank/DDBJ databases">
        <title>High contiguity whole genome sequence and gene annotation resource for two Venturia nashicola isolates.</title>
        <authorList>
            <person name="Prokchorchik M."/>
            <person name="Won K."/>
            <person name="Lee Y."/>
            <person name="Choi E.D."/>
            <person name="Segonzac C."/>
            <person name="Sohn K.H."/>
        </authorList>
    </citation>
    <scope>NUCLEOTIDE SEQUENCE [LARGE SCALE GENOMIC DNA]</scope>
    <source>
        <strain evidence="18 19">PRI2</strain>
    </source>
</reference>
<feature type="binding site" evidence="15">
    <location>
        <position position="589"/>
    </location>
    <ligand>
        <name>Ca(2+)</name>
        <dbReference type="ChEBI" id="CHEBI:29108"/>
    </ligand>
</feature>
<evidence type="ECO:0000256" key="11">
    <source>
        <dbReference type="ARBA" id="ARBA00022837"/>
    </source>
</evidence>
<evidence type="ECO:0000256" key="4">
    <source>
        <dbReference type="ARBA" id="ARBA00012462"/>
    </source>
</evidence>
<evidence type="ECO:0000256" key="8">
    <source>
        <dbReference type="ARBA" id="ARBA00022729"/>
    </source>
</evidence>
<evidence type="ECO:0000256" key="7">
    <source>
        <dbReference type="ARBA" id="ARBA00022723"/>
    </source>
</evidence>
<evidence type="ECO:0000256" key="13">
    <source>
        <dbReference type="ARBA" id="ARBA00023145"/>
    </source>
</evidence>
<gene>
    <name evidence="18" type="ORF">E6O75_ATG00772</name>
</gene>
<dbReference type="EC" id="3.4.14.10" evidence="4"/>
<keyword evidence="7 15" id="KW-0479">Metal-binding</keyword>
<feature type="active site" description="Charge relay system" evidence="15">
    <location>
        <position position="513"/>
    </location>
</feature>
<dbReference type="PROSITE" id="PS51695">
    <property type="entry name" value="SEDOLISIN"/>
    <property type="match status" value="1"/>
</dbReference>
<dbReference type="AlphaFoldDB" id="A0A4Z1PEQ9"/>
<dbReference type="InterPro" id="IPR050819">
    <property type="entry name" value="Tripeptidyl-peptidase_I"/>
</dbReference>
<evidence type="ECO:0000256" key="9">
    <source>
        <dbReference type="ARBA" id="ARBA00022801"/>
    </source>
</evidence>
<proteinExistence type="predicted"/>
<evidence type="ECO:0000256" key="5">
    <source>
        <dbReference type="ARBA" id="ARBA00022525"/>
    </source>
</evidence>
<feature type="binding site" evidence="15">
    <location>
        <position position="556"/>
    </location>
    <ligand>
        <name>Ca(2+)</name>
        <dbReference type="ChEBI" id="CHEBI:29108"/>
    </ligand>
</feature>
<keyword evidence="8 16" id="KW-0732">Signal</keyword>
<keyword evidence="19" id="KW-1185">Reference proteome</keyword>
<evidence type="ECO:0000256" key="12">
    <source>
        <dbReference type="ARBA" id="ARBA00023026"/>
    </source>
</evidence>
<evidence type="ECO:0000256" key="14">
    <source>
        <dbReference type="ARBA" id="ARBA00023180"/>
    </source>
</evidence>
<dbReference type="Gene3D" id="3.40.50.200">
    <property type="entry name" value="Peptidase S8/S53 domain"/>
    <property type="match status" value="1"/>
</dbReference>
<name>A0A4Z1PEQ9_9PEZI</name>
<comment type="catalytic activity">
    <reaction evidence="1">
        <text>Release of an N-terminal tripeptide from a polypeptide.</text>
        <dbReference type="EC" id="3.4.14.10"/>
    </reaction>
</comment>
<feature type="chain" id="PRO_5021494477" description="tripeptidyl-peptidase II" evidence="16">
    <location>
        <begin position="21"/>
        <end position="635"/>
    </location>
</feature>
<sequence>MRVKTCLASIGLWGSATVQAARHGMQAFESIHSAPDGWKPAGAPNPGARLDFRIVLVPVSAPQRPWPLPLASSTPIVESRILSGTNVSDPNSLAYGQYLSQDQLRDVMRPSATGKKAVMEWLTASGISQQNITLDGNWISFSSTANEANFLLDTEFLSYRSTSKPDMTIIRTRNVFLPQSVVQYVQMVHPTTYFPKAPQAISPAVQYSRKVEDINSAVPCEKYTTPQCLRDLYKIGGVVPNNDTSGFIGIAGFLGQYPSHLDLDMMIEKTSPWAKGANYTSYSLSNGTLDESRPGAEASLDIQYTVPLTYPMRSVFYSTGGRGELVPDLNFPDQASNFNEPYLEFFKHILDQKDTSNIPHTISISYGEEEQTVPATYARTVCDQIAALAVRGVSVLSGSGDWGPGSTCQTNDGKNTSRLMPIFPASCPWTTAVGATTGYAPEQAVRFSGGGFSDLWPQPWYQKEAVDGYLSQLGDRWSGLYNPKGRGFPDIAAQGTAFLIIVSGKEGGIGGTSASTPVVASIVALLNAQRLQSGKPTLGLLNPWLYSLNGTGTTDIVAGGSEGCSGIGYKKAKTNRIPYASWNATKGWDPVTGVGTPLFDQLLKSLPTCDTIKQTPVYSVAVGPRNVQLSMDIES</sequence>
<dbReference type="FunFam" id="3.40.50.200:FF:000015">
    <property type="entry name" value="Tripeptidyl peptidase A"/>
    <property type="match status" value="1"/>
</dbReference>
<keyword evidence="11 15" id="KW-0106">Calcium</keyword>
<dbReference type="InterPro" id="IPR036852">
    <property type="entry name" value="Peptidase_S8/S53_dom_sf"/>
</dbReference>
<dbReference type="InterPro" id="IPR000209">
    <property type="entry name" value="Peptidase_S8/S53_dom"/>
</dbReference>
<dbReference type="SUPFAM" id="SSF54897">
    <property type="entry name" value="Protease propeptides/inhibitors"/>
    <property type="match status" value="1"/>
</dbReference>
<evidence type="ECO:0000256" key="2">
    <source>
        <dbReference type="ARBA" id="ARBA00002451"/>
    </source>
</evidence>
<dbReference type="EMBL" id="SNSC02000001">
    <property type="protein sequence ID" value="TID28005.1"/>
    <property type="molecule type" value="Genomic_DNA"/>
</dbReference>
<dbReference type="Pfam" id="PF00082">
    <property type="entry name" value="Peptidase_S8"/>
    <property type="match status" value="1"/>
</dbReference>
<dbReference type="InterPro" id="IPR015366">
    <property type="entry name" value="S53_propep"/>
</dbReference>
<keyword evidence="10 15" id="KW-0720">Serine protease</keyword>
<dbReference type="PANTHER" id="PTHR14218:SF10">
    <property type="entry name" value="PEPTIDASE S53 DOMAIN-CONTAINING PROTEIN"/>
    <property type="match status" value="1"/>
</dbReference>
<keyword evidence="12" id="KW-0843">Virulence</keyword>
<dbReference type="Proteomes" id="UP000298493">
    <property type="component" value="Unassembled WGS sequence"/>
</dbReference>
<evidence type="ECO:0000256" key="3">
    <source>
        <dbReference type="ARBA" id="ARBA00004239"/>
    </source>
</evidence>
<dbReference type="GO" id="GO:0004252">
    <property type="term" value="F:serine-type endopeptidase activity"/>
    <property type="evidence" value="ECO:0007669"/>
    <property type="project" value="UniProtKB-UniRule"/>
</dbReference>
<evidence type="ECO:0000313" key="19">
    <source>
        <dbReference type="Proteomes" id="UP000298493"/>
    </source>
</evidence>
<dbReference type="CDD" id="cd04056">
    <property type="entry name" value="Peptidases_S53"/>
    <property type="match status" value="1"/>
</dbReference>
<keyword evidence="14" id="KW-0325">Glycoprotein</keyword>
<dbReference type="GO" id="GO:0005576">
    <property type="term" value="C:extracellular region"/>
    <property type="evidence" value="ECO:0007669"/>
    <property type="project" value="UniProtKB-SubCell"/>
</dbReference>
<feature type="binding site" evidence="15">
    <location>
        <position position="587"/>
    </location>
    <ligand>
        <name>Ca(2+)</name>
        <dbReference type="ChEBI" id="CHEBI:29108"/>
    </ligand>
</feature>
<protein>
    <recommendedName>
        <fullName evidence="4">tripeptidyl-peptidase II</fullName>
        <ecNumber evidence="4">3.4.14.10</ecNumber>
    </recommendedName>
</protein>
<dbReference type="Pfam" id="PF09286">
    <property type="entry name" value="Pro-kuma_activ"/>
    <property type="match status" value="1"/>
</dbReference>
<dbReference type="CDD" id="cd11377">
    <property type="entry name" value="Pro-peptidase_S53"/>
    <property type="match status" value="1"/>
</dbReference>
<keyword evidence="13" id="KW-0865">Zymogen</keyword>
<keyword evidence="6 15" id="KW-0645">Protease</keyword>
<comment type="subcellular location">
    <subcellularLocation>
        <location evidence="3">Secreted</location>
        <location evidence="3">Extracellular space</location>
    </subcellularLocation>
</comment>
<evidence type="ECO:0000256" key="15">
    <source>
        <dbReference type="PROSITE-ProRule" id="PRU01032"/>
    </source>
</evidence>
<comment type="cofactor">
    <cofactor evidence="15">
        <name>Ca(2+)</name>
        <dbReference type="ChEBI" id="CHEBI:29108"/>
    </cofactor>
    <text evidence="15">Binds 1 Ca(2+) ion per subunit.</text>
</comment>